<evidence type="ECO:0000313" key="2">
    <source>
        <dbReference type="Proteomes" id="UP000215335"/>
    </source>
</evidence>
<name>A0A232FCX8_9HYME</name>
<protein>
    <submittedName>
        <fullName evidence="1">Uncharacterized protein</fullName>
    </submittedName>
</protein>
<accession>A0A232FCX8</accession>
<proteinExistence type="predicted"/>
<gene>
    <name evidence="1" type="ORF">TSAR_015835</name>
</gene>
<comment type="caution">
    <text evidence="1">The sequence shown here is derived from an EMBL/GenBank/DDBJ whole genome shotgun (WGS) entry which is preliminary data.</text>
</comment>
<dbReference type="Proteomes" id="UP000215335">
    <property type="component" value="Unassembled WGS sequence"/>
</dbReference>
<dbReference type="EMBL" id="NNAY01000426">
    <property type="protein sequence ID" value="OXU28492.1"/>
    <property type="molecule type" value="Genomic_DNA"/>
</dbReference>
<sequence length="254" mass="29123">MLVELEFDPKHISLGYTDEAYGGKVECFVSKGQGTKYYNLLHSELKQDVRLFIEMVEPKIDVPVKSFLQILKKPDEVLSQISLENKLKRLINLKSAAKGCIKSYKVYFPMLQGMSKPYDSEKNVSPWKTLKEGSYYLGDVYRFIEYYKNCSYGLIDDVNIQSINNFLVELEFDPKHISSGYTDEAYGGKANCFVSKGQGTKYYNILHSELKKDVRSFIELVDLKIDIPLKNFTKMLNKSIIDLQINSGVEGLKL</sequence>
<reference evidence="1 2" key="1">
    <citation type="journal article" date="2017" name="Curr. Biol.">
        <title>The Evolution of Venom by Co-option of Single-Copy Genes.</title>
        <authorList>
            <person name="Martinson E.O."/>
            <person name="Mrinalini"/>
            <person name="Kelkar Y.D."/>
            <person name="Chang C.H."/>
            <person name="Werren J.H."/>
        </authorList>
    </citation>
    <scope>NUCLEOTIDE SEQUENCE [LARGE SCALE GENOMIC DNA]</scope>
    <source>
        <strain evidence="1 2">Alberta</strain>
        <tissue evidence="1">Whole body</tissue>
    </source>
</reference>
<dbReference type="STRING" id="543379.A0A232FCX8"/>
<organism evidence="1 2">
    <name type="scientific">Trichomalopsis sarcophagae</name>
    <dbReference type="NCBI Taxonomy" id="543379"/>
    <lineage>
        <taxon>Eukaryota</taxon>
        <taxon>Metazoa</taxon>
        <taxon>Ecdysozoa</taxon>
        <taxon>Arthropoda</taxon>
        <taxon>Hexapoda</taxon>
        <taxon>Insecta</taxon>
        <taxon>Pterygota</taxon>
        <taxon>Neoptera</taxon>
        <taxon>Endopterygota</taxon>
        <taxon>Hymenoptera</taxon>
        <taxon>Apocrita</taxon>
        <taxon>Proctotrupomorpha</taxon>
        <taxon>Chalcidoidea</taxon>
        <taxon>Pteromalidae</taxon>
        <taxon>Pteromalinae</taxon>
        <taxon>Trichomalopsis</taxon>
    </lineage>
</organism>
<dbReference type="OrthoDB" id="7616244at2759"/>
<keyword evidence="2" id="KW-1185">Reference proteome</keyword>
<evidence type="ECO:0000313" key="1">
    <source>
        <dbReference type="EMBL" id="OXU28492.1"/>
    </source>
</evidence>
<dbReference type="AlphaFoldDB" id="A0A232FCX8"/>